<reference evidence="2" key="1">
    <citation type="submission" date="2020-02" db="EMBL/GenBank/DDBJ databases">
        <authorList>
            <person name="Meier V. D."/>
        </authorList>
    </citation>
    <scope>NUCLEOTIDE SEQUENCE</scope>
    <source>
        <strain evidence="2">AVDCRST_MAG52</strain>
    </source>
</reference>
<feature type="region of interest" description="Disordered" evidence="1">
    <location>
        <begin position="1"/>
        <end position="210"/>
    </location>
</feature>
<accession>A0A6J4J1L1</accession>
<organism evidence="2">
    <name type="scientific">uncultured Blastococcus sp</name>
    <dbReference type="NCBI Taxonomy" id="217144"/>
    <lineage>
        <taxon>Bacteria</taxon>
        <taxon>Bacillati</taxon>
        <taxon>Actinomycetota</taxon>
        <taxon>Actinomycetes</taxon>
        <taxon>Geodermatophilales</taxon>
        <taxon>Geodermatophilaceae</taxon>
        <taxon>Blastococcus</taxon>
        <taxon>environmental samples</taxon>
    </lineage>
</organism>
<feature type="non-terminal residue" evidence="2">
    <location>
        <position position="210"/>
    </location>
</feature>
<sequence>CREPAAYAGARHRADLRRVRWPARQRLRRIADRRPAVIGDAGHAVPQPALDPRPPRPRRGAGRRPAVRAGQPRNGAPAAVGARGRGLRDRRDERPGCGLRRDRRQPADADRAHRPRPPVLPVRDGALRRRRRPDRRGRRRDGGELRRQRGRRRDVRRAGGDRRPVLGLGRVDRHRAHEPAHGRHRCGCGGRAPPADGGRVPLRAAVGAPV</sequence>
<feature type="compositionally biased region" description="Basic residues" evidence="1">
    <location>
        <begin position="55"/>
        <end position="66"/>
    </location>
</feature>
<dbReference type="EMBL" id="CADCTN010000200">
    <property type="protein sequence ID" value="CAA9265446.1"/>
    <property type="molecule type" value="Genomic_DNA"/>
</dbReference>
<gene>
    <name evidence="2" type="ORF">AVDCRST_MAG52-2835</name>
</gene>
<evidence type="ECO:0000313" key="2">
    <source>
        <dbReference type="EMBL" id="CAA9265446.1"/>
    </source>
</evidence>
<feature type="compositionally biased region" description="Low complexity" evidence="1">
    <location>
        <begin position="67"/>
        <end position="82"/>
    </location>
</feature>
<protein>
    <submittedName>
        <fullName evidence="2">Uncharacterized protein</fullName>
    </submittedName>
</protein>
<feature type="non-terminal residue" evidence="2">
    <location>
        <position position="1"/>
    </location>
</feature>
<evidence type="ECO:0000256" key="1">
    <source>
        <dbReference type="SAM" id="MobiDB-lite"/>
    </source>
</evidence>
<feature type="compositionally biased region" description="Basic and acidic residues" evidence="1">
    <location>
        <begin position="86"/>
        <end position="95"/>
    </location>
</feature>
<feature type="compositionally biased region" description="Basic residues" evidence="1">
    <location>
        <begin position="19"/>
        <end position="28"/>
    </location>
</feature>
<proteinExistence type="predicted"/>
<dbReference type="AlphaFoldDB" id="A0A6J4J1L1"/>
<name>A0A6J4J1L1_9ACTN</name>
<feature type="compositionally biased region" description="Basic residues" evidence="1">
    <location>
        <begin position="128"/>
        <end position="139"/>
    </location>
</feature>